<keyword evidence="2" id="KW-0125">Carotenoid biosynthesis</keyword>
<evidence type="ECO:0000313" key="5">
    <source>
        <dbReference type="EMBL" id="MBB6017919.1"/>
    </source>
</evidence>
<evidence type="ECO:0000256" key="4">
    <source>
        <dbReference type="SAM" id="MobiDB-lite"/>
    </source>
</evidence>
<sequence>MPAEVLSDHTTDVLVVGGGPSGLALAAELAARHLSVRVVAPHPPQPFAPTYGAWLGELPAWAQACTAQVWTDVRVYSGPQPTPLLRPYALLDNARLLGTLLRRAGERLCWTQGRVTRAERRGELWHVHGEAGEVWTARLVVDASGHGGLLQPTAFEGGAALQTAYGIVAHFRRPPSPPGAMVWMDYRAPHLSRTEVRAEPTFLYAMHLDGDRYFVQETSLIARPAPSREFMAARLYARLEALGTPPHDTESDEWVAFPMNAPAPAPGGVLAFGAAAGLVHPISGFQVAGALNDAPRVAQAVAEALQAGQDAAAAGWAALWPPERRAAREVHLLDLAALLELPGDLLGAFFAAFFRLPAAEWHAFLAPQTGVGPLARSMLRVFAHAPNAVRLPLARAALRRPGVSLRALQQAARMKDSARFSHPSAAPARHPGAMTPPDDTSSDDTRREANSGDIDQQEVIEEGMQGATGNVNADGLAPDVNRQKKLEELRENVAEISGEGREDTRSS</sequence>
<dbReference type="Gene3D" id="3.50.50.60">
    <property type="entry name" value="FAD/NAD(P)-binding domain"/>
    <property type="match status" value="1"/>
</dbReference>
<dbReference type="InterPro" id="IPR010108">
    <property type="entry name" value="Lycopene_cyclase_b/e"/>
</dbReference>
<dbReference type="PANTHER" id="PTHR39757:SF5">
    <property type="entry name" value="OS02G0190600 PROTEIN"/>
    <property type="match status" value="1"/>
</dbReference>
<evidence type="ECO:0000256" key="2">
    <source>
        <dbReference type="ARBA" id="ARBA00022746"/>
    </source>
</evidence>
<dbReference type="EC" id="5.5.1.19" evidence="5"/>
<dbReference type="EMBL" id="VDMO01000019">
    <property type="protein sequence ID" value="TNM68977.1"/>
    <property type="molecule type" value="Genomic_DNA"/>
</dbReference>
<dbReference type="GO" id="GO:0016860">
    <property type="term" value="F:intramolecular oxidoreductase activity"/>
    <property type="evidence" value="ECO:0007669"/>
    <property type="project" value="UniProtKB-ARBA"/>
</dbReference>
<dbReference type="SUPFAM" id="SSF51905">
    <property type="entry name" value="FAD/NAD(P)-binding domain"/>
    <property type="match status" value="1"/>
</dbReference>
<dbReference type="GO" id="GO:0016117">
    <property type="term" value="P:carotenoid biosynthetic process"/>
    <property type="evidence" value="ECO:0007669"/>
    <property type="project" value="UniProtKB-KW"/>
</dbReference>
<organism evidence="6 7">
    <name type="scientific">Deinococcus radiopugnans ATCC 19172</name>
    <dbReference type="NCBI Taxonomy" id="585398"/>
    <lineage>
        <taxon>Bacteria</taxon>
        <taxon>Thermotogati</taxon>
        <taxon>Deinococcota</taxon>
        <taxon>Deinococci</taxon>
        <taxon>Deinococcales</taxon>
        <taxon>Deinococcaceae</taxon>
        <taxon>Deinococcus</taxon>
    </lineage>
</organism>
<evidence type="ECO:0000313" key="8">
    <source>
        <dbReference type="Proteomes" id="UP000629870"/>
    </source>
</evidence>
<dbReference type="GO" id="GO:0016705">
    <property type="term" value="F:oxidoreductase activity, acting on paired donors, with incorporation or reduction of molecular oxygen"/>
    <property type="evidence" value="ECO:0007669"/>
    <property type="project" value="InterPro"/>
</dbReference>
<dbReference type="RefSeq" id="WP_139404225.1">
    <property type="nucleotide sequence ID" value="NZ_JACHEW010000020.1"/>
</dbReference>
<dbReference type="InterPro" id="IPR036188">
    <property type="entry name" value="FAD/NAD-bd_sf"/>
</dbReference>
<dbReference type="PANTHER" id="PTHR39757">
    <property type="match status" value="1"/>
</dbReference>
<reference evidence="6 7" key="1">
    <citation type="submission" date="2019-06" db="EMBL/GenBank/DDBJ databases">
        <title>Genome sequence of Deinococcus radiopugnans ATCC 19172.</title>
        <authorList>
            <person name="Maclea K.S."/>
            <person name="Maynard C.R."/>
        </authorList>
    </citation>
    <scope>NUCLEOTIDE SEQUENCE [LARGE SCALE GENOMIC DNA]</scope>
    <source>
        <strain evidence="6 7">ATCC 19172</strain>
    </source>
</reference>
<comment type="similarity">
    <text evidence="1">Belongs to the lycopene cyclase family.</text>
</comment>
<dbReference type="Proteomes" id="UP000313988">
    <property type="component" value="Unassembled WGS sequence"/>
</dbReference>
<evidence type="ECO:0000256" key="1">
    <source>
        <dbReference type="ARBA" id="ARBA00006599"/>
    </source>
</evidence>
<dbReference type="Proteomes" id="UP000629870">
    <property type="component" value="Unassembled WGS sequence"/>
</dbReference>
<keyword evidence="3" id="KW-0520">NAD</keyword>
<dbReference type="PRINTS" id="PR00420">
    <property type="entry name" value="RNGMNOXGNASE"/>
</dbReference>
<dbReference type="OrthoDB" id="537501at2"/>
<comment type="caution">
    <text evidence="6">The sequence shown here is derived from an EMBL/GenBank/DDBJ whole genome shotgun (WGS) entry which is preliminary data.</text>
</comment>
<keyword evidence="5" id="KW-0413">Isomerase</keyword>
<proteinExistence type="inferred from homology"/>
<evidence type="ECO:0000256" key="3">
    <source>
        <dbReference type="ARBA" id="ARBA00023027"/>
    </source>
</evidence>
<dbReference type="EMBL" id="JACHEW010000020">
    <property type="protein sequence ID" value="MBB6017919.1"/>
    <property type="molecule type" value="Genomic_DNA"/>
</dbReference>
<accession>A0A5C4XZE4</accession>
<dbReference type="AlphaFoldDB" id="A0A5C4XZE4"/>
<gene>
    <name evidence="6" type="ORF">FHR04_15610</name>
    <name evidence="5" type="ORF">HNQ04_003190</name>
</gene>
<keyword evidence="8" id="KW-1185">Reference proteome</keyword>
<dbReference type="Pfam" id="PF05834">
    <property type="entry name" value="Lycopene_cycl"/>
    <property type="match status" value="1"/>
</dbReference>
<feature type="region of interest" description="Disordered" evidence="4">
    <location>
        <begin position="414"/>
        <end position="482"/>
    </location>
</feature>
<evidence type="ECO:0000313" key="6">
    <source>
        <dbReference type="EMBL" id="TNM68977.1"/>
    </source>
</evidence>
<reference evidence="5 8" key="2">
    <citation type="submission" date="2020-08" db="EMBL/GenBank/DDBJ databases">
        <title>Genomic Encyclopedia of Type Strains, Phase IV (KMG-IV): sequencing the most valuable type-strain genomes for metagenomic binning, comparative biology and taxonomic classification.</title>
        <authorList>
            <person name="Goeker M."/>
        </authorList>
    </citation>
    <scope>NUCLEOTIDE SEQUENCE [LARGE SCALE GENOMIC DNA]</scope>
    <source>
        <strain evidence="5 8">DSM 12027</strain>
    </source>
</reference>
<name>A0A5C4XZE4_9DEIO</name>
<dbReference type="NCBIfam" id="TIGR01790">
    <property type="entry name" value="carotene-cycl"/>
    <property type="match status" value="1"/>
</dbReference>
<protein>
    <submittedName>
        <fullName evidence="5">Lycopene beta-cyclase</fullName>
        <ecNumber evidence="5">5.5.1.19</ecNumber>
    </submittedName>
    <submittedName>
        <fullName evidence="6">Lycopene cyclase family protein</fullName>
    </submittedName>
</protein>
<evidence type="ECO:0000313" key="7">
    <source>
        <dbReference type="Proteomes" id="UP000313988"/>
    </source>
</evidence>